<dbReference type="GO" id="GO:0004061">
    <property type="term" value="F:arylformamidase activity"/>
    <property type="evidence" value="ECO:0007669"/>
    <property type="project" value="InterPro"/>
</dbReference>
<dbReference type="Pfam" id="PF04199">
    <property type="entry name" value="Cyclase"/>
    <property type="match status" value="1"/>
</dbReference>
<dbReference type="Gene3D" id="3.50.30.50">
    <property type="entry name" value="Putative cyclase"/>
    <property type="match status" value="1"/>
</dbReference>
<dbReference type="Proteomes" id="UP001207116">
    <property type="component" value="Unassembled WGS sequence"/>
</dbReference>
<feature type="chain" id="PRO_5042035257" evidence="1">
    <location>
        <begin position="22"/>
        <end position="336"/>
    </location>
</feature>
<dbReference type="PANTHER" id="PTHR34861">
    <property type="match status" value="1"/>
</dbReference>
<keyword evidence="1" id="KW-0732">Signal</keyword>
<sequence length="336" mass="36669">MKNRVLFLAATFILIPILINAQQSPAQYSHSEISNWGKWGKEDQKGAANYITPEVIIEAAQLIKKGKTFSLAIPIDKLGPVWPGRLVPHHTMDIAGADYATGINTEPILGKMKFADDYIYMALQGSTQWDALSHGWYGDQLYNGYSEKSIVSGALGGAAKLGIENVKESLIGRGVLIDILKYKGGTLSPGYGITRADVEGALEQQGTVVKKGDIIILRTGVVPMWYNDLSSRSNYFNPQTGIVKDVVSWIKEKEISAIAADNIGVERTPNEIEPKTVSPLHGNILRDLGVYIGEIWWLEELAEDCAKDGVYEFFLASQPLNIPGAVGSPINPIAIK</sequence>
<gene>
    <name evidence="2" type="ORF">OO016_09095</name>
</gene>
<dbReference type="InterPro" id="IPR037175">
    <property type="entry name" value="KFase_sf"/>
</dbReference>
<keyword evidence="3" id="KW-1185">Reference proteome</keyword>
<organism evidence="2 3">
    <name type="scientific">Lentiprolixibacter aurantiacus</name>
    <dbReference type="NCBI Taxonomy" id="2993939"/>
    <lineage>
        <taxon>Bacteria</taxon>
        <taxon>Pseudomonadati</taxon>
        <taxon>Bacteroidota</taxon>
        <taxon>Flavobacteriia</taxon>
        <taxon>Flavobacteriales</taxon>
        <taxon>Flavobacteriaceae</taxon>
        <taxon>Lentiprolixibacter</taxon>
    </lineage>
</organism>
<dbReference type="InterPro" id="IPR007325">
    <property type="entry name" value="KFase/CYL"/>
</dbReference>
<dbReference type="RefSeq" id="WP_266012726.1">
    <property type="nucleotide sequence ID" value="NZ_JAPFQP010000002.1"/>
</dbReference>
<dbReference type="AlphaFoldDB" id="A0AAE3MLR6"/>
<feature type="signal peptide" evidence="1">
    <location>
        <begin position="1"/>
        <end position="21"/>
    </location>
</feature>
<evidence type="ECO:0000256" key="1">
    <source>
        <dbReference type="SAM" id="SignalP"/>
    </source>
</evidence>
<proteinExistence type="predicted"/>
<name>A0AAE3MLR6_9FLAO</name>
<dbReference type="EMBL" id="JAPFQP010000002">
    <property type="protein sequence ID" value="MCX2719758.1"/>
    <property type="molecule type" value="Genomic_DNA"/>
</dbReference>
<evidence type="ECO:0000313" key="2">
    <source>
        <dbReference type="EMBL" id="MCX2719758.1"/>
    </source>
</evidence>
<dbReference type="PANTHER" id="PTHR34861:SF10">
    <property type="entry name" value="CYCLASE"/>
    <property type="match status" value="1"/>
</dbReference>
<comment type="caution">
    <text evidence="2">The sequence shown here is derived from an EMBL/GenBank/DDBJ whole genome shotgun (WGS) entry which is preliminary data.</text>
</comment>
<dbReference type="SUPFAM" id="SSF102198">
    <property type="entry name" value="Putative cyclase"/>
    <property type="match status" value="1"/>
</dbReference>
<reference evidence="2" key="1">
    <citation type="submission" date="2022-11" db="EMBL/GenBank/DDBJ databases">
        <title>The characterization of three novel Bacteroidetes species and genomic analysis of their roles in tidal elemental geochemical cycles.</title>
        <authorList>
            <person name="Ma K.-J."/>
        </authorList>
    </citation>
    <scope>NUCLEOTIDE SEQUENCE</scope>
    <source>
        <strain evidence="2">M415</strain>
    </source>
</reference>
<accession>A0AAE3MLR6</accession>
<protein>
    <submittedName>
        <fullName evidence="2">Cyclase family protein</fullName>
    </submittedName>
</protein>
<dbReference type="GO" id="GO:0019441">
    <property type="term" value="P:L-tryptophan catabolic process to kynurenine"/>
    <property type="evidence" value="ECO:0007669"/>
    <property type="project" value="InterPro"/>
</dbReference>
<evidence type="ECO:0000313" key="3">
    <source>
        <dbReference type="Proteomes" id="UP001207116"/>
    </source>
</evidence>